<gene>
    <name evidence="2" type="ORF">E5225_01285</name>
</gene>
<proteinExistence type="predicted"/>
<accession>A0A4P7SFP7</accession>
<sequence>MTELRDAVRALADPTPDPVLDPALDPAVAAADPAPVHAIRVEAEYGRAVVRLVGEVDAALRAEASASMGMALMSGLPVVIDATEATFVDSSGVAFVLQLHLAASEAGIPVTLRDPHRVLREVLDMVGLSVLIPDDEG</sequence>
<reference evidence="2 3" key="1">
    <citation type="submission" date="2019-04" db="EMBL/GenBank/DDBJ databases">
        <title>Isolation and identification of Cellulomonas shaoxiangyii sp. Nov. isolated from feces of the Tibetan antelopes (Pantholops hodgsonii) in the Qinghai-Tibet plateau of China.</title>
        <authorList>
            <person name="Tian Z."/>
        </authorList>
    </citation>
    <scope>NUCLEOTIDE SEQUENCE [LARGE SCALE GENOMIC DNA]</scope>
    <source>
        <strain evidence="2 3">Z28</strain>
    </source>
</reference>
<dbReference type="InterPro" id="IPR002645">
    <property type="entry name" value="STAS_dom"/>
</dbReference>
<evidence type="ECO:0000313" key="3">
    <source>
        <dbReference type="Proteomes" id="UP000296469"/>
    </source>
</evidence>
<dbReference type="PROSITE" id="PS50801">
    <property type="entry name" value="STAS"/>
    <property type="match status" value="1"/>
</dbReference>
<keyword evidence="3" id="KW-1185">Reference proteome</keyword>
<dbReference type="Pfam" id="PF13466">
    <property type="entry name" value="STAS_2"/>
    <property type="match status" value="1"/>
</dbReference>
<feature type="domain" description="STAS" evidence="1">
    <location>
        <begin position="37"/>
        <end position="137"/>
    </location>
</feature>
<organism evidence="2 3">
    <name type="scientific">Cellulomonas shaoxiangyii</name>
    <dbReference type="NCBI Taxonomy" id="2566013"/>
    <lineage>
        <taxon>Bacteria</taxon>
        <taxon>Bacillati</taxon>
        <taxon>Actinomycetota</taxon>
        <taxon>Actinomycetes</taxon>
        <taxon>Micrococcales</taxon>
        <taxon>Cellulomonadaceae</taxon>
        <taxon>Cellulomonas</taxon>
    </lineage>
</organism>
<protein>
    <submittedName>
        <fullName evidence="2">Anti-sigma factor antagonist</fullName>
    </submittedName>
</protein>
<dbReference type="InterPro" id="IPR036513">
    <property type="entry name" value="STAS_dom_sf"/>
</dbReference>
<evidence type="ECO:0000259" key="1">
    <source>
        <dbReference type="PROSITE" id="PS50801"/>
    </source>
</evidence>
<dbReference type="AlphaFoldDB" id="A0A4P7SFP7"/>
<dbReference type="OrthoDB" id="5145734at2"/>
<dbReference type="InterPro" id="IPR058548">
    <property type="entry name" value="MlaB-like_STAS"/>
</dbReference>
<dbReference type="CDD" id="cd07043">
    <property type="entry name" value="STAS_anti-anti-sigma_factors"/>
    <property type="match status" value="1"/>
</dbReference>
<evidence type="ECO:0000313" key="2">
    <source>
        <dbReference type="EMBL" id="QCB92388.1"/>
    </source>
</evidence>
<dbReference type="EMBL" id="CP039291">
    <property type="protein sequence ID" value="QCB92388.1"/>
    <property type="molecule type" value="Genomic_DNA"/>
</dbReference>
<dbReference type="Gene3D" id="3.30.750.24">
    <property type="entry name" value="STAS domain"/>
    <property type="match status" value="1"/>
</dbReference>
<dbReference type="Proteomes" id="UP000296469">
    <property type="component" value="Chromosome"/>
</dbReference>
<dbReference type="SUPFAM" id="SSF52091">
    <property type="entry name" value="SpoIIaa-like"/>
    <property type="match status" value="1"/>
</dbReference>
<dbReference type="KEGG" id="celz:E5225_01285"/>
<dbReference type="RefSeq" id="WP_135975545.1">
    <property type="nucleotide sequence ID" value="NZ_CP039291.1"/>
</dbReference>
<name>A0A4P7SFP7_9CELL</name>